<dbReference type="GO" id="GO:0005509">
    <property type="term" value="F:calcium ion binding"/>
    <property type="evidence" value="ECO:0007669"/>
    <property type="project" value="InterPro"/>
</dbReference>
<gene>
    <name evidence="5" type="ORF">RFI_11452</name>
</gene>
<dbReference type="InterPro" id="IPR002048">
    <property type="entry name" value="EF_hand_dom"/>
</dbReference>
<name>X6NI57_RETFI</name>
<keyword evidence="6" id="KW-1185">Reference proteome</keyword>
<feature type="domain" description="EF-hand" evidence="4">
    <location>
        <begin position="127"/>
        <end position="159"/>
    </location>
</feature>
<dbReference type="FunFam" id="1.10.238.10:FF:000527">
    <property type="entry name" value="Calmodulin-3"/>
    <property type="match status" value="1"/>
</dbReference>
<reference evidence="5 6" key="1">
    <citation type="journal article" date="2013" name="Curr. Biol.">
        <title>The Genome of the Foraminiferan Reticulomyxa filosa.</title>
        <authorList>
            <person name="Glockner G."/>
            <person name="Hulsmann N."/>
            <person name="Schleicher M."/>
            <person name="Noegel A.A."/>
            <person name="Eichinger L."/>
            <person name="Gallinger C."/>
            <person name="Pawlowski J."/>
            <person name="Sierra R."/>
            <person name="Euteneuer U."/>
            <person name="Pillet L."/>
            <person name="Moustafa A."/>
            <person name="Platzer M."/>
            <person name="Groth M."/>
            <person name="Szafranski K."/>
            <person name="Schliwa M."/>
        </authorList>
    </citation>
    <scope>NUCLEOTIDE SEQUENCE [LARGE SCALE GENOMIC DNA]</scope>
</reference>
<dbReference type="SMART" id="SM00054">
    <property type="entry name" value="EFh"/>
    <property type="match status" value="3"/>
</dbReference>
<dbReference type="GO" id="GO:0016460">
    <property type="term" value="C:myosin II complex"/>
    <property type="evidence" value="ECO:0007669"/>
    <property type="project" value="TreeGrafter"/>
</dbReference>
<keyword evidence="3" id="KW-0106">Calcium</keyword>
<sequence>MSKKVERPDAAAQAAGNLTKWEVAEFKEAFALFDSKKDGSIDPDELKEMMGHLGQECSDEEIKDMIDVADELSTGRIDFPSFLKQFQHDENENVEQFVQQAFALIGSGGDITGDAIEQFFGQIGLKLISDEINEIVKIADEDGDGKIGLEDFRKLYTKK</sequence>
<dbReference type="EMBL" id="ASPP01008343">
    <property type="protein sequence ID" value="ETO25686.1"/>
    <property type="molecule type" value="Genomic_DNA"/>
</dbReference>
<dbReference type="Proteomes" id="UP000023152">
    <property type="component" value="Unassembled WGS sequence"/>
</dbReference>
<evidence type="ECO:0000256" key="3">
    <source>
        <dbReference type="ARBA" id="ARBA00022837"/>
    </source>
</evidence>
<dbReference type="InterPro" id="IPR050230">
    <property type="entry name" value="CALM/Myosin/TropC-like"/>
</dbReference>
<dbReference type="InterPro" id="IPR018247">
    <property type="entry name" value="EF_Hand_1_Ca_BS"/>
</dbReference>
<proteinExistence type="predicted"/>
<dbReference type="AlphaFoldDB" id="X6NI57"/>
<dbReference type="SUPFAM" id="SSF47473">
    <property type="entry name" value="EF-hand"/>
    <property type="match status" value="1"/>
</dbReference>
<dbReference type="Pfam" id="PF13499">
    <property type="entry name" value="EF-hand_7"/>
    <property type="match status" value="2"/>
</dbReference>
<evidence type="ECO:0000256" key="1">
    <source>
        <dbReference type="ARBA" id="ARBA00020786"/>
    </source>
</evidence>
<dbReference type="InterPro" id="IPR011992">
    <property type="entry name" value="EF-hand-dom_pair"/>
</dbReference>
<dbReference type="CDD" id="cd00051">
    <property type="entry name" value="EFh"/>
    <property type="match status" value="1"/>
</dbReference>
<accession>X6NI57</accession>
<dbReference type="PROSITE" id="PS00018">
    <property type="entry name" value="EF_HAND_1"/>
    <property type="match status" value="1"/>
</dbReference>
<evidence type="ECO:0000313" key="5">
    <source>
        <dbReference type="EMBL" id="ETO25686.1"/>
    </source>
</evidence>
<evidence type="ECO:0000259" key="4">
    <source>
        <dbReference type="PROSITE" id="PS50222"/>
    </source>
</evidence>
<dbReference type="PROSITE" id="PS50222">
    <property type="entry name" value="EF_HAND_2"/>
    <property type="match status" value="2"/>
</dbReference>
<comment type="caution">
    <text evidence="5">The sequence shown here is derived from an EMBL/GenBank/DDBJ whole genome shotgun (WGS) entry which is preliminary data.</text>
</comment>
<dbReference type="PANTHER" id="PTHR23048">
    <property type="entry name" value="MYOSIN LIGHT CHAIN 1, 3"/>
    <property type="match status" value="1"/>
</dbReference>
<organism evidence="5 6">
    <name type="scientific">Reticulomyxa filosa</name>
    <dbReference type="NCBI Taxonomy" id="46433"/>
    <lineage>
        <taxon>Eukaryota</taxon>
        <taxon>Sar</taxon>
        <taxon>Rhizaria</taxon>
        <taxon>Retaria</taxon>
        <taxon>Foraminifera</taxon>
        <taxon>Monothalamids</taxon>
        <taxon>Reticulomyxidae</taxon>
        <taxon>Reticulomyxa</taxon>
    </lineage>
</organism>
<keyword evidence="2" id="KW-0677">Repeat</keyword>
<feature type="domain" description="EF-hand" evidence="4">
    <location>
        <begin position="21"/>
        <end position="56"/>
    </location>
</feature>
<evidence type="ECO:0000313" key="6">
    <source>
        <dbReference type="Proteomes" id="UP000023152"/>
    </source>
</evidence>
<evidence type="ECO:0000256" key="2">
    <source>
        <dbReference type="ARBA" id="ARBA00022737"/>
    </source>
</evidence>
<dbReference type="OrthoDB" id="26525at2759"/>
<dbReference type="Gene3D" id="1.10.238.10">
    <property type="entry name" value="EF-hand"/>
    <property type="match status" value="2"/>
</dbReference>
<dbReference type="PANTHER" id="PTHR23048:SF0">
    <property type="entry name" value="CALMODULIN LIKE 3"/>
    <property type="match status" value="1"/>
</dbReference>
<protein>
    <recommendedName>
        <fullName evidence="1">Calmodulin</fullName>
    </recommendedName>
</protein>